<keyword evidence="5" id="KW-0675">Receptor</keyword>
<evidence type="ECO:0000313" key="11">
    <source>
        <dbReference type="Proteomes" id="UP001353858"/>
    </source>
</evidence>
<evidence type="ECO:0000256" key="7">
    <source>
        <dbReference type="ARBA" id="ARBA00023224"/>
    </source>
</evidence>
<comment type="caution">
    <text evidence="10">The sequence shown here is derived from an EMBL/GenBank/DDBJ whole genome shotgun (WGS) entry which is preliminary data.</text>
</comment>
<evidence type="ECO:0000256" key="2">
    <source>
        <dbReference type="ARBA" id="ARBA00007242"/>
    </source>
</evidence>
<feature type="region of interest" description="Disordered" evidence="8">
    <location>
        <begin position="484"/>
        <end position="509"/>
    </location>
</feature>
<evidence type="ECO:0000256" key="5">
    <source>
        <dbReference type="ARBA" id="ARBA00023170"/>
    </source>
</evidence>
<dbReference type="Gene3D" id="3.30.450.20">
    <property type="entry name" value="PAS domain"/>
    <property type="match status" value="1"/>
</dbReference>
<evidence type="ECO:0000256" key="6">
    <source>
        <dbReference type="ARBA" id="ARBA00023180"/>
    </source>
</evidence>
<dbReference type="Proteomes" id="UP001353858">
    <property type="component" value="Unassembled WGS sequence"/>
</dbReference>
<dbReference type="AlphaFoldDB" id="A0AAN7QBE4"/>
<reference evidence="11" key="1">
    <citation type="submission" date="2023-01" db="EMBL/GenBank/DDBJ databases">
        <title>Key to firefly adult light organ development and bioluminescence: homeobox transcription factors regulate luciferase expression and transportation to peroxisome.</title>
        <authorList>
            <person name="Fu X."/>
        </authorList>
    </citation>
    <scope>NUCLEOTIDE SEQUENCE [LARGE SCALE GENOMIC DNA]</scope>
</reference>
<comment type="subcellular location">
    <subcellularLocation>
        <location evidence="1">Cell membrane</location>
        <topology evidence="1">Multi-pass membrane protein</topology>
    </subcellularLocation>
</comment>
<dbReference type="PANTHER" id="PTHR32546">
    <property type="entry name" value="G-PROTEIN COUPLED RECEPTOR 158-RELATED"/>
    <property type="match status" value="1"/>
</dbReference>
<dbReference type="PANTHER" id="PTHR32546:SF29">
    <property type="entry name" value="G-PROTEIN COUPLED RECEPTORS FAMILY 3 PROFILE DOMAIN-CONTAINING PROTEIN"/>
    <property type="match status" value="1"/>
</dbReference>
<evidence type="ECO:0000256" key="8">
    <source>
        <dbReference type="SAM" id="MobiDB-lite"/>
    </source>
</evidence>
<evidence type="ECO:0000256" key="1">
    <source>
        <dbReference type="ARBA" id="ARBA00004651"/>
    </source>
</evidence>
<dbReference type="InterPro" id="IPR043458">
    <property type="entry name" value="GPR158/179"/>
</dbReference>
<sequence length="638" mass="72299">MFYCITIIIFVIPTLICQNLENFQQIIRHSRSRNKLLRTSRHGEDFSKETNFNNLTELTFNEQIDLVSMTNNPQYDDGSAVLNGITLENKTVKSEQEALIPLSKDSSQYLTSLRFNTDINVTNAVLDNKNNLSRKVTVDSSSGPILNNSWHGMDKNAISSNAKGKVIDASNHGEDVEELQLQDKFLVDHAQVEVELASEKSVAGAVRSGHVDIVTRFLRIVESQHLLGENCTAGTDLNLGEGVVDRYAQERFRVEADVAVNRANMLTRIWKYADPAVVMSEYFLHASVFSMVEFDNDIFAAGNCYDQYQYKDYWLFCPYAYRLPEGPILVKDLAVEYNLVFVAMDSGRYGEAGDLNSALGVDNIMDIVKSVPYHNNNPSNSKISKTLHYDLKLRYRSTDIGPYFVYVESNNKNIGKLHAIRVGHYLRQDADIRSQISDIISLGRNKISLEFRSYLAANKIITHACITDNNFIAYISKYFVERKEDESEEEEEEEEGEEDKNREGFEENNINMSVDCDLSDVSEHKFDTLVGDSDTSVPSTSAQSTSSEISQIAVQSFSEKEILSEAFENEQEDTDIEYDASEDEPAVKFEDWFNRVKKQSKPEVVKKAPGPVDLSQNPVDGPKQPKLKFYRKLFLVIV</sequence>
<feature type="chain" id="PRO_5042991527" evidence="9">
    <location>
        <begin position="18"/>
        <end position="638"/>
    </location>
</feature>
<dbReference type="GO" id="GO:0004930">
    <property type="term" value="F:G protein-coupled receptor activity"/>
    <property type="evidence" value="ECO:0007669"/>
    <property type="project" value="UniProtKB-KW"/>
</dbReference>
<keyword evidence="7" id="KW-0807">Transducer</keyword>
<evidence type="ECO:0000256" key="4">
    <source>
        <dbReference type="ARBA" id="ARBA00023040"/>
    </source>
</evidence>
<evidence type="ECO:0000313" key="10">
    <source>
        <dbReference type="EMBL" id="KAK4872193.1"/>
    </source>
</evidence>
<evidence type="ECO:0000256" key="9">
    <source>
        <dbReference type="SAM" id="SignalP"/>
    </source>
</evidence>
<accession>A0AAN7QBE4</accession>
<keyword evidence="3" id="KW-1003">Cell membrane</keyword>
<dbReference type="EMBL" id="JARPUR010000008">
    <property type="protein sequence ID" value="KAK4872193.1"/>
    <property type="molecule type" value="Genomic_DNA"/>
</dbReference>
<organism evidence="10 11">
    <name type="scientific">Aquatica leii</name>
    <dbReference type="NCBI Taxonomy" id="1421715"/>
    <lineage>
        <taxon>Eukaryota</taxon>
        <taxon>Metazoa</taxon>
        <taxon>Ecdysozoa</taxon>
        <taxon>Arthropoda</taxon>
        <taxon>Hexapoda</taxon>
        <taxon>Insecta</taxon>
        <taxon>Pterygota</taxon>
        <taxon>Neoptera</taxon>
        <taxon>Endopterygota</taxon>
        <taxon>Coleoptera</taxon>
        <taxon>Polyphaga</taxon>
        <taxon>Elateriformia</taxon>
        <taxon>Elateroidea</taxon>
        <taxon>Lampyridae</taxon>
        <taxon>Luciolinae</taxon>
        <taxon>Aquatica</taxon>
    </lineage>
</organism>
<gene>
    <name evidence="10" type="ORF">RN001_016317</name>
</gene>
<keyword evidence="9" id="KW-0732">Signal</keyword>
<keyword evidence="11" id="KW-1185">Reference proteome</keyword>
<keyword evidence="4" id="KW-0297">G-protein coupled receptor</keyword>
<protein>
    <submittedName>
        <fullName evidence="10">Uncharacterized protein</fullName>
    </submittedName>
</protein>
<comment type="similarity">
    <text evidence="2">Belongs to the G-protein coupled receptor 3 family.</text>
</comment>
<feature type="compositionally biased region" description="Acidic residues" evidence="8">
    <location>
        <begin position="486"/>
        <end position="498"/>
    </location>
</feature>
<dbReference type="GO" id="GO:0005886">
    <property type="term" value="C:plasma membrane"/>
    <property type="evidence" value="ECO:0007669"/>
    <property type="project" value="UniProtKB-SubCell"/>
</dbReference>
<feature type="signal peptide" evidence="9">
    <location>
        <begin position="1"/>
        <end position="17"/>
    </location>
</feature>
<evidence type="ECO:0000256" key="3">
    <source>
        <dbReference type="ARBA" id="ARBA00022475"/>
    </source>
</evidence>
<keyword evidence="3" id="KW-0472">Membrane</keyword>
<name>A0AAN7QBE4_9COLE</name>
<keyword evidence="6" id="KW-0325">Glycoprotein</keyword>
<proteinExistence type="inferred from homology"/>